<feature type="domain" description="Importin subunit beta-1/Transportin-1-like TPR repeats" evidence="2">
    <location>
        <begin position="59"/>
        <end position="125"/>
    </location>
</feature>
<organism evidence="3 4">
    <name type="scientific">Heracleum sosnowskyi</name>
    <dbReference type="NCBI Taxonomy" id="360622"/>
    <lineage>
        <taxon>Eukaryota</taxon>
        <taxon>Viridiplantae</taxon>
        <taxon>Streptophyta</taxon>
        <taxon>Embryophyta</taxon>
        <taxon>Tracheophyta</taxon>
        <taxon>Spermatophyta</taxon>
        <taxon>Magnoliopsida</taxon>
        <taxon>eudicotyledons</taxon>
        <taxon>Gunneridae</taxon>
        <taxon>Pentapetalae</taxon>
        <taxon>asterids</taxon>
        <taxon>campanulids</taxon>
        <taxon>Apiales</taxon>
        <taxon>Apiaceae</taxon>
        <taxon>Apioideae</taxon>
        <taxon>apioid superclade</taxon>
        <taxon>Tordylieae</taxon>
        <taxon>Tordyliinae</taxon>
        <taxon>Heracleum</taxon>
    </lineage>
</organism>
<gene>
    <name evidence="3" type="ORF">POM88_052746</name>
</gene>
<dbReference type="AlphaFoldDB" id="A0AAD8LYC8"/>
<dbReference type="InterPro" id="IPR011989">
    <property type="entry name" value="ARM-like"/>
</dbReference>
<dbReference type="SUPFAM" id="SSF48371">
    <property type="entry name" value="ARM repeat"/>
    <property type="match status" value="1"/>
</dbReference>
<protein>
    <recommendedName>
        <fullName evidence="2">Importin subunit beta-1/Transportin-1-like TPR repeats domain-containing protein</fullName>
    </recommendedName>
</protein>
<proteinExistence type="predicted"/>
<evidence type="ECO:0000259" key="2">
    <source>
        <dbReference type="Pfam" id="PF25574"/>
    </source>
</evidence>
<name>A0AAD8LYC8_9APIA</name>
<dbReference type="EMBL" id="JAUIZM010000014">
    <property type="protein sequence ID" value="KAK1352908.1"/>
    <property type="molecule type" value="Genomic_DNA"/>
</dbReference>
<comment type="caution">
    <text evidence="3">The sequence shown here is derived from an EMBL/GenBank/DDBJ whole genome shotgun (WGS) entry which is preliminary data.</text>
</comment>
<dbReference type="Pfam" id="PF25574">
    <property type="entry name" value="TPR_IMB1"/>
    <property type="match status" value="1"/>
</dbReference>
<dbReference type="InterPro" id="IPR016024">
    <property type="entry name" value="ARM-type_fold"/>
</dbReference>
<dbReference type="Proteomes" id="UP001237642">
    <property type="component" value="Unassembled WGS sequence"/>
</dbReference>
<sequence>MIEDNKVDFLQVTIRKMGDVVNMDPAVLQVGDEVADLLSTSFRRRRVSKVYKEEMLVTGARRVSKVYKEEMLVTGALAYAAGAEFVKYMPCLYPCLSLGLQNFEEHQVCSASVGAVGYICLALLNTFVIKTQTKEDEEIKAAMTLLGGLANALCSKLKMPLKVLSFWIDTLLRELQQSNNEQLEKIATWTHQMLGSLDYDPTDDWMVLD</sequence>
<keyword evidence="1" id="KW-0677">Repeat</keyword>
<accession>A0AAD8LYC8</accession>
<reference evidence="3" key="2">
    <citation type="submission" date="2023-05" db="EMBL/GenBank/DDBJ databases">
        <authorList>
            <person name="Schelkunov M.I."/>
        </authorList>
    </citation>
    <scope>NUCLEOTIDE SEQUENCE</scope>
    <source>
        <strain evidence="3">Hsosn_3</strain>
        <tissue evidence="3">Leaf</tissue>
    </source>
</reference>
<evidence type="ECO:0000313" key="3">
    <source>
        <dbReference type="EMBL" id="KAK1352908.1"/>
    </source>
</evidence>
<keyword evidence="4" id="KW-1185">Reference proteome</keyword>
<evidence type="ECO:0000313" key="4">
    <source>
        <dbReference type="Proteomes" id="UP001237642"/>
    </source>
</evidence>
<reference evidence="3" key="1">
    <citation type="submission" date="2023-02" db="EMBL/GenBank/DDBJ databases">
        <title>Genome of toxic invasive species Heracleum sosnowskyi carries increased number of genes despite the absence of recent whole-genome duplications.</title>
        <authorList>
            <person name="Schelkunov M."/>
            <person name="Shtratnikova V."/>
            <person name="Makarenko M."/>
            <person name="Klepikova A."/>
            <person name="Omelchenko D."/>
            <person name="Novikova G."/>
            <person name="Obukhova E."/>
            <person name="Bogdanov V."/>
            <person name="Penin A."/>
            <person name="Logacheva M."/>
        </authorList>
    </citation>
    <scope>NUCLEOTIDE SEQUENCE</scope>
    <source>
        <strain evidence="3">Hsosn_3</strain>
        <tissue evidence="3">Leaf</tissue>
    </source>
</reference>
<dbReference type="Gene3D" id="1.25.10.10">
    <property type="entry name" value="Leucine-rich Repeat Variant"/>
    <property type="match status" value="1"/>
</dbReference>
<evidence type="ECO:0000256" key="1">
    <source>
        <dbReference type="ARBA" id="ARBA00022737"/>
    </source>
</evidence>
<dbReference type="InterPro" id="IPR058584">
    <property type="entry name" value="IMB1_TNPO1-like_TPR"/>
</dbReference>